<feature type="domain" description="Dilute" evidence="2">
    <location>
        <begin position="443"/>
        <end position="755"/>
    </location>
</feature>
<gene>
    <name evidence="4" type="ORF">CEUSTIGMA_g7296.t1</name>
</gene>
<feature type="compositionally biased region" description="Low complexity" evidence="1">
    <location>
        <begin position="303"/>
        <end position="319"/>
    </location>
</feature>
<evidence type="ECO:0000259" key="2">
    <source>
        <dbReference type="PROSITE" id="PS51126"/>
    </source>
</evidence>
<dbReference type="PROSITE" id="PS51126">
    <property type="entry name" value="DILUTE"/>
    <property type="match status" value="1"/>
</dbReference>
<organism evidence="4 5">
    <name type="scientific">Chlamydomonas eustigma</name>
    <dbReference type="NCBI Taxonomy" id="1157962"/>
    <lineage>
        <taxon>Eukaryota</taxon>
        <taxon>Viridiplantae</taxon>
        <taxon>Chlorophyta</taxon>
        <taxon>core chlorophytes</taxon>
        <taxon>Chlorophyceae</taxon>
        <taxon>CS clade</taxon>
        <taxon>Chlamydomonadales</taxon>
        <taxon>Chlamydomonadaceae</taxon>
        <taxon>Chlamydomonas</taxon>
    </lineage>
</organism>
<evidence type="ECO:0000313" key="5">
    <source>
        <dbReference type="Proteomes" id="UP000232323"/>
    </source>
</evidence>
<dbReference type="Pfam" id="PF10358">
    <property type="entry name" value="NT-C2"/>
    <property type="match status" value="1"/>
</dbReference>
<sequence>MKGLFGFGSKLSNKLLATKFTFTFTIHNLSPWPQGHRAIAVGWQRGKKKRGATRSVYPSTAPGRIGSVVRFNEKFELSASLYKASTGSSVAANLGPFKKKCMILAVLETDGKTQATAALGRVVIDLAEFAGIEQQETRTFQVSCNKSVHSAVGDPQLTVTIRCRWKNSSTSAGAGQEAVMDDMGSISTDTTGSRMTANLSSFLRFKFNKGGMAGGNGSQTAVNEEQDLGGFAEAVSHTSLRMSTRDVDKNAMGTIQEGADEESSPARVRSGASGGSRTAYLPHEHQDQVSSSGTPPGGGTQNGGPYRASAGNSNGNSSAVGGMSLREMYSGATVVAPRSSKMLDEEIQAANGAVRQDIILARGSETPSRVTSVKSGSDMTELNSGGGPTTYTELLTVAATEVCAYLGRISATRKPERNCHAPARRTARTMLCLGQHQGTAFGRQVVGVIEAQVTALPSSDLQGLVFWWENAVHLRVLLQTISSNGLSTSSGTLPSTRWAVDALAPELARLERTVIFERILRTVWEETLIIHASSSNLVSPSASSNAPITKRALQEAAIKHWLSALEGLSKRLGALGSKGHVQLLRQQVLHQCLKRLDALFFYHLLTPSVEGEEVQSDLLLDYDPSNTLWGRSGTPVPFVDEACLPFSRGLLTFGSGMGVKMTVTRLQQWASGQGLNDMSPIGAATPQFPLLRTTADLLMMPKELLLESAIRRDVAQALSMKSMVQILKDFKTDEYAHDSIDPAVLAVMEDELAVAPSTWPPLSDLSFRPHADETGLLRGAFESEPGIEYDAESESELDELGALVGGSQGVPSRMRMLHQLWSLGVPRRKSS</sequence>
<comment type="caution">
    <text evidence="4">The sequence shown here is derived from an EMBL/GenBank/DDBJ whole genome shotgun (WGS) entry which is preliminary data.</text>
</comment>
<dbReference type="Proteomes" id="UP000232323">
    <property type="component" value="Unassembled WGS sequence"/>
</dbReference>
<evidence type="ECO:0000259" key="3">
    <source>
        <dbReference type="PROSITE" id="PS51840"/>
    </source>
</evidence>
<dbReference type="OrthoDB" id="545530at2759"/>
<protein>
    <recommendedName>
        <fullName evidence="6">C2 NT-type domain-containing protein</fullName>
    </recommendedName>
</protein>
<feature type="region of interest" description="Disordered" evidence="1">
    <location>
        <begin position="255"/>
        <end position="319"/>
    </location>
</feature>
<evidence type="ECO:0000256" key="1">
    <source>
        <dbReference type="SAM" id="MobiDB-lite"/>
    </source>
</evidence>
<evidence type="ECO:0008006" key="6">
    <source>
        <dbReference type="Google" id="ProtNLM"/>
    </source>
</evidence>
<dbReference type="EMBL" id="BEGY01000046">
    <property type="protein sequence ID" value="GAX79856.1"/>
    <property type="molecule type" value="Genomic_DNA"/>
</dbReference>
<evidence type="ECO:0000313" key="4">
    <source>
        <dbReference type="EMBL" id="GAX79856.1"/>
    </source>
</evidence>
<dbReference type="PROSITE" id="PS51840">
    <property type="entry name" value="C2_NT"/>
    <property type="match status" value="1"/>
</dbReference>
<proteinExistence type="predicted"/>
<accession>A0A250X9Y5</accession>
<dbReference type="STRING" id="1157962.A0A250X9Y5"/>
<dbReference type="Pfam" id="PF01843">
    <property type="entry name" value="DIL"/>
    <property type="match status" value="1"/>
</dbReference>
<reference evidence="4 5" key="1">
    <citation type="submission" date="2017-08" db="EMBL/GenBank/DDBJ databases">
        <title>Acidophilic green algal genome provides insights into adaptation to an acidic environment.</title>
        <authorList>
            <person name="Hirooka S."/>
            <person name="Hirose Y."/>
            <person name="Kanesaki Y."/>
            <person name="Higuchi S."/>
            <person name="Fujiwara T."/>
            <person name="Onuma R."/>
            <person name="Era A."/>
            <person name="Ohbayashi R."/>
            <person name="Uzuka A."/>
            <person name="Nozaki H."/>
            <person name="Yoshikawa H."/>
            <person name="Miyagishima S.Y."/>
        </authorList>
    </citation>
    <scope>NUCLEOTIDE SEQUENCE [LARGE SCALE GENOMIC DNA]</scope>
    <source>
        <strain evidence="4 5">NIES-2499</strain>
    </source>
</reference>
<dbReference type="InterPro" id="IPR002710">
    <property type="entry name" value="Dilute_dom"/>
</dbReference>
<feature type="domain" description="C2 NT-type" evidence="3">
    <location>
        <begin position="10"/>
        <end position="165"/>
    </location>
</feature>
<dbReference type="InterPro" id="IPR019448">
    <property type="entry name" value="NT-C2"/>
</dbReference>
<name>A0A250X9Y5_9CHLO</name>
<dbReference type="AlphaFoldDB" id="A0A250X9Y5"/>
<keyword evidence="5" id="KW-1185">Reference proteome</keyword>